<evidence type="ECO:0000256" key="1">
    <source>
        <dbReference type="SAM" id="Phobius"/>
    </source>
</evidence>
<reference evidence="2" key="1">
    <citation type="submission" date="2023-07" db="EMBL/GenBank/DDBJ databases">
        <title>Sequencing the genomes of 1000 actinobacteria strains.</title>
        <authorList>
            <person name="Klenk H.-P."/>
        </authorList>
    </citation>
    <scope>NUCLEOTIDE SEQUENCE</scope>
    <source>
        <strain evidence="2">DSM 107476</strain>
    </source>
</reference>
<dbReference type="RefSeq" id="WP_290195217.1">
    <property type="nucleotide sequence ID" value="NZ_CP047654.1"/>
</dbReference>
<evidence type="ECO:0000313" key="2">
    <source>
        <dbReference type="EMBL" id="MDR7329961.1"/>
    </source>
</evidence>
<feature type="transmembrane region" description="Helical" evidence="1">
    <location>
        <begin position="152"/>
        <end position="169"/>
    </location>
</feature>
<evidence type="ECO:0000313" key="3">
    <source>
        <dbReference type="Proteomes" id="UP001180840"/>
    </source>
</evidence>
<gene>
    <name evidence="2" type="ORF">J2S39_001637</name>
</gene>
<keyword evidence="1" id="KW-0472">Membrane</keyword>
<proteinExistence type="predicted"/>
<protein>
    <submittedName>
        <fullName evidence="2">Uncharacterized protein</fullName>
    </submittedName>
</protein>
<keyword evidence="3" id="KW-1185">Reference proteome</keyword>
<name>A0ABU1ZYF7_9CORY</name>
<dbReference type="Proteomes" id="UP001180840">
    <property type="component" value="Unassembled WGS sequence"/>
</dbReference>
<comment type="caution">
    <text evidence="2">The sequence shown here is derived from an EMBL/GenBank/DDBJ whole genome shotgun (WGS) entry which is preliminary data.</text>
</comment>
<keyword evidence="1" id="KW-1133">Transmembrane helix</keyword>
<sequence length="170" mass="18661">MRYTSWDRGDRDKPRLLAEEGPLELGVFDTQAGTASVGAETWSLAVDKDMGASATLDDGRVYRLAGRLAKDEELNASLDGRSFTLINENSSHWIIEDANGDKVAQFSGQNSGVRAAILEFEGETELAPNEIVALSWFARTVLESRMEKGNNVLIIFMLLLALVAVIVWLT</sequence>
<keyword evidence="1" id="KW-0812">Transmembrane</keyword>
<organism evidence="2 3">
    <name type="scientific">Corynebacterium guangdongense</name>
    <dbReference type="NCBI Taxonomy" id="1783348"/>
    <lineage>
        <taxon>Bacteria</taxon>
        <taxon>Bacillati</taxon>
        <taxon>Actinomycetota</taxon>
        <taxon>Actinomycetes</taxon>
        <taxon>Mycobacteriales</taxon>
        <taxon>Corynebacteriaceae</taxon>
        <taxon>Corynebacterium</taxon>
    </lineage>
</organism>
<accession>A0ABU1ZYF7</accession>
<dbReference type="EMBL" id="JAVDXZ010000001">
    <property type="protein sequence ID" value="MDR7329961.1"/>
    <property type="molecule type" value="Genomic_DNA"/>
</dbReference>